<gene>
    <name evidence="1" type="ORF">HID58_060310</name>
</gene>
<protein>
    <submittedName>
        <fullName evidence="1">Uncharacterized protein</fullName>
    </submittedName>
</protein>
<keyword evidence="2" id="KW-1185">Reference proteome</keyword>
<evidence type="ECO:0000313" key="2">
    <source>
        <dbReference type="Proteomes" id="UP000824890"/>
    </source>
</evidence>
<dbReference type="EMBL" id="JAGKQM010000014">
    <property type="protein sequence ID" value="KAH0884214.1"/>
    <property type="molecule type" value="Genomic_DNA"/>
</dbReference>
<reference evidence="1 2" key="1">
    <citation type="submission" date="2021-05" db="EMBL/GenBank/DDBJ databases">
        <title>Genome Assembly of Synthetic Allotetraploid Brassica napus Reveals Homoeologous Exchanges between Subgenomes.</title>
        <authorList>
            <person name="Davis J.T."/>
        </authorList>
    </citation>
    <scope>NUCLEOTIDE SEQUENCE [LARGE SCALE GENOMIC DNA]</scope>
    <source>
        <strain evidence="2">cv. Da-Ae</strain>
        <tissue evidence="1">Seedling</tissue>
    </source>
</reference>
<comment type="caution">
    <text evidence="1">The sequence shown here is derived from an EMBL/GenBank/DDBJ whole genome shotgun (WGS) entry which is preliminary data.</text>
</comment>
<sequence>MFKLFPRILALSAVQRQAAASRSASPFISVQHGSTGGWPRVTLSRPLSTLAQTPSFRASLGHLAVAGLGLGVGLGSGLGFGLGEGQPQLPQAEIVVKKRMLRIKKMAKAVVARAEAVKEVWGDEDERGLGFGFRTHVTGGLMALDEILTRLRLDGRAPGRSSAADGARDVTHVSDVILAKRRFGSRRCGSGLATCVFLVVE</sequence>
<dbReference type="Proteomes" id="UP000824890">
    <property type="component" value="Unassembled WGS sequence"/>
</dbReference>
<evidence type="ECO:0000313" key="1">
    <source>
        <dbReference type="EMBL" id="KAH0884214.1"/>
    </source>
</evidence>
<accession>A0ABQ7ZVG1</accession>
<proteinExistence type="predicted"/>
<organism evidence="1 2">
    <name type="scientific">Brassica napus</name>
    <name type="common">Rape</name>
    <dbReference type="NCBI Taxonomy" id="3708"/>
    <lineage>
        <taxon>Eukaryota</taxon>
        <taxon>Viridiplantae</taxon>
        <taxon>Streptophyta</taxon>
        <taxon>Embryophyta</taxon>
        <taxon>Tracheophyta</taxon>
        <taxon>Spermatophyta</taxon>
        <taxon>Magnoliopsida</taxon>
        <taxon>eudicotyledons</taxon>
        <taxon>Gunneridae</taxon>
        <taxon>Pentapetalae</taxon>
        <taxon>rosids</taxon>
        <taxon>malvids</taxon>
        <taxon>Brassicales</taxon>
        <taxon>Brassicaceae</taxon>
        <taxon>Brassiceae</taxon>
        <taxon>Brassica</taxon>
    </lineage>
</organism>
<name>A0ABQ7ZVG1_BRANA</name>